<dbReference type="InterPro" id="IPR037185">
    <property type="entry name" value="EmrE-like"/>
</dbReference>
<dbReference type="PANTHER" id="PTHR28668:SF1">
    <property type="entry name" value="TRANSMEMBRANE PROTEIN 234"/>
    <property type="match status" value="1"/>
</dbReference>
<feature type="transmembrane region" description="Helical" evidence="6">
    <location>
        <begin position="12"/>
        <end position="29"/>
    </location>
</feature>
<evidence type="ECO:0000256" key="2">
    <source>
        <dbReference type="ARBA" id="ARBA00005977"/>
    </source>
</evidence>
<comment type="subcellular location">
    <subcellularLocation>
        <location evidence="1">Membrane</location>
        <topology evidence="1">Multi-pass membrane protein</topology>
    </subcellularLocation>
</comment>
<accession>A0ABM1DS65</accession>
<dbReference type="Proteomes" id="UP000695022">
    <property type="component" value="Unplaced"/>
</dbReference>
<evidence type="ECO:0000256" key="4">
    <source>
        <dbReference type="ARBA" id="ARBA00022989"/>
    </source>
</evidence>
<evidence type="ECO:0000256" key="3">
    <source>
        <dbReference type="ARBA" id="ARBA00022692"/>
    </source>
</evidence>
<dbReference type="RefSeq" id="XP_014662786.1">
    <property type="nucleotide sequence ID" value="XM_014807300.1"/>
</dbReference>
<keyword evidence="7" id="KW-1185">Reference proteome</keyword>
<dbReference type="Gene3D" id="1.10.3730.20">
    <property type="match status" value="1"/>
</dbReference>
<gene>
    <name evidence="8" type="primary">LOC106805615</name>
</gene>
<keyword evidence="5 6" id="KW-0472">Membrane</keyword>
<evidence type="ECO:0000256" key="1">
    <source>
        <dbReference type="ARBA" id="ARBA00004141"/>
    </source>
</evidence>
<feature type="transmembrane region" description="Helical" evidence="6">
    <location>
        <begin position="84"/>
        <end position="103"/>
    </location>
</feature>
<keyword evidence="4 6" id="KW-1133">Transmembrane helix</keyword>
<dbReference type="PANTHER" id="PTHR28668">
    <property type="entry name" value="TRANSMEMBRANE PROTEIN 234"/>
    <property type="match status" value="1"/>
</dbReference>
<comment type="similarity">
    <text evidence="2">Belongs to the TMEM234 family.</text>
</comment>
<evidence type="ECO:0000256" key="6">
    <source>
        <dbReference type="SAM" id="Phobius"/>
    </source>
</evidence>
<evidence type="ECO:0000313" key="8">
    <source>
        <dbReference type="RefSeq" id="XP_014662786.1"/>
    </source>
</evidence>
<protein>
    <submittedName>
        <fullName evidence="8">Transmembrane protein 234-like isoform X1</fullName>
    </submittedName>
</protein>
<dbReference type="InterPro" id="IPR018908">
    <property type="entry name" value="TMEM234"/>
</dbReference>
<dbReference type="SUPFAM" id="SSF103481">
    <property type="entry name" value="Multidrug resistance efflux transporter EmrE"/>
    <property type="match status" value="1"/>
</dbReference>
<dbReference type="Pfam" id="PF10639">
    <property type="entry name" value="TMEM234"/>
    <property type="match status" value="1"/>
</dbReference>
<reference evidence="8" key="1">
    <citation type="submission" date="2025-08" db="UniProtKB">
        <authorList>
            <consortium name="RefSeq"/>
        </authorList>
    </citation>
    <scope>IDENTIFICATION</scope>
</reference>
<dbReference type="GeneID" id="106805615"/>
<keyword evidence="3 6" id="KW-0812">Transmembrane</keyword>
<feature type="transmembrane region" description="Helical" evidence="6">
    <location>
        <begin position="115"/>
        <end position="131"/>
    </location>
</feature>
<feature type="transmembrane region" description="Helical" evidence="6">
    <location>
        <begin position="59"/>
        <end position="77"/>
    </location>
</feature>
<organism evidence="7 8">
    <name type="scientific">Priapulus caudatus</name>
    <name type="common">Priapulid worm</name>
    <dbReference type="NCBI Taxonomy" id="37621"/>
    <lineage>
        <taxon>Eukaryota</taxon>
        <taxon>Metazoa</taxon>
        <taxon>Ecdysozoa</taxon>
        <taxon>Scalidophora</taxon>
        <taxon>Priapulida</taxon>
        <taxon>Priapulimorpha</taxon>
        <taxon>Priapulimorphida</taxon>
        <taxon>Priapulidae</taxon>
        <taxon>Priapulus</taxon>
    </lineage>
</organism>
<sequence length="134" mass="14462">MLHIGKVGQGDVMMLCTVAVLWGFTNPLMKKFSAGLENIKSAGAVTQFLCELHFLMFNWKYMVSFLTNIGGSVLYYVSLSSADVSLASPITNALTFIVTIATSRQLGENVGGTKVFIGMLLVVIGVFLCVLDKS</sequence>
<proteinExistence type="inferred from homology"/>
<evidence type="ECO:0000313" key="7">
    <source>
        <dbReference type="Proteomes" id="UP000695022"/>
    </source>
</evidence>
<evidence type="ECO:0000256" key="5">
    <source>
        <dbReference type="ARBA" id="ARBA00023136"/>
    </source>
</evidence>
<name>A0ABM1DS65_PRICU</name>